<accession>A0A3N7EY31</accession>
<evidence type="ECO:0000313" key="2">
    <source>
        <dbReference type="EMBL" id="RQO90059.1"/>
    </source>
</evidence>
<proteinExistence type="predicted"/>
<reference evidence="2 3" key="1">
    <citation type="journal article" date="2006" name="Science">
        <title>The genome of black cottonwood, Populus trichocarpa (Torr. &amp; Gray).</title>
        <authorList>
            <person name="Tuskan G.A."/>
            <person name="Difazio S."/>
            <person name="Jansson S."/>
            <person name="Bohlmann J."/>
            <person name="Grigoriev I."/>
            <person name="Hellsten U."/>
            <person name="Putnam N."/>
            <person name="Ralph S."/>
            <person name="Rombauts S."/>
            <person name="Salamov A."/>
            <person name="Schein J."/>
            <person name="Sterck L."/>
            <person name="Aerts A."/>
            <person name="Bhalerao R.R."/>
            <person name="Bhalerao R.P."/>
            <person name="Blaudez D."/>
            <person name="Boerjan W."/>
            <person name="Brun A."/>
            <person name="Brunner A."/>
            <person name="Busov V."/>
            <person name="Campbell M."/>
            <person name="Carlson J."/>
            <person name="Chalot M."/>
            <person name="Chapman J."/>
            <person name="Chen G.L."/>
            <person name="Cooper D."/>
            <person name="Coutinho P.M."/>
            <person name="Couturier J."/>
            <person name="Covert S."/>
            <person name="Cronk Q."/>
            <person name="Cunningham R."/>
            <person name="Davis J."/>
            <person name="Degroeve S."/>
            <person name="Dejardin A."/>
            <person name="Depamphilis C."/>
            <person name="Detter J."/>
            <person name="Dirks B."/>
            <person name="Dubchak I."/>
            <person name="Duplessis S."/>
            <person name="Ehlting J."/>
            <person name="Ellis B."/>
            <person name="Gendler K."/>
            <person name="Goodstein D."/>
            <person name="Gribskov M."/>
            <person name="Grimwood J."/>
            <person name="Groover A."/>
            <person name="Gunter L."/>
            <person name="Hamberger B."/>
            <person name="Heinze B."/>
            <person name="Helariutta Y."/>
            <person name="Henrissat B."/>
            <person name="Holligan D."/>
            <person name="Holt R."/>
            <person name="Huang W."/>
            <person name="Islam-Faridi N."/>
            <person name="Jones S."/>
            <person name="Jones-Rhoades M."/>
            <person name="Jorgensen R."/>
            <person name="Joshi C."/>
            <person name="Kangasjarvi J."/>
            <person name="Karlsson J."/>
            <person name="Kelleher C."/>
            <person name="Kirkpatrick R."/>
            <person name="Kirst M."/>
            <person name="Kohler A."/>
            <person name="Kalluri U."/>
            <person name="Larimer F."/>
            <person name="Leebens-Mack J."/>
            <person name="Leple J.C."/>
            <person name="Locascio P."/>
            <person name="Lou Y."/>
            <person name="Lucas S."/>
            <person name="Martin F."/>
            <person name="Montanini B."/>
            <person name="Napoli C."/>
            <person name="Nelson D.R."/>
            <person name="Nelson C."/>
            <person name="Nieminen K."/>
            <person name="Nilsson O."/>
            <person name="Pereda V."/>
            <person name="Peter G."/>
            <person name="Philippe R."/>
            <person name="Pilate G."/>
            <person name="Poliakov A."/>
            <person name="Razumovskaya J."/>
            <person name="Richardson P."/>
            <person name="Rinaldi C."/>
            <person name="Ritland K."/>
            <person name="Rouze P."/>
            <person name="Ryaboy D."/>
            <person name="Schmutz J."/>
            <person name="Schrader J."/>
            <person name="Segerman B."/>
            <person name="Shin H."/>
            <person name="Siddiqui A."/>
            <person name="Sterky F."/>
            <person name="Terry A."/>
            <person name="Tsai C.J."/>
            <person name="Uberbacher E."/>
            <person name="Unneberg P."/>
            <person name="Vahala J."/>
            <person name="Wall K."/>
            <person name="Wessler S."/>
            <person name="Yang G."/>
            <person name="Yin T."/>
            <person name="Douglas C."/>
            <person name="Marra M."/>
            <person name="Sandberg G."/>
            <person name="Van de Peer Y."/>
            <person name="Rokhsar D."/>
        </authorList>
    </citation>
    <scope>NUCLEOTIDE SEQUENCE [LARGE SCALE GENOMIC DNA]</scope>
    <source>
        <strain evidence="3">cv. Nisqually</strain>
    </source>
</reference>
<keyword evidence="3" id="KW-1185">Reference proteome</keyword>
<sequence>MSKENCRHYAGGNRRPRPSSHQNYEESNDMSFEQLQLVCRLRCQNRKLA</sequence>
<dbReference type="AlphaFoldDB" id="A0A3N7EY31"/>
<evidence type="ECO:0000313" key="3">
    <source>
        <dbReference type="Proteomes" id="UP000006729"/>
    </source>
</evidence>
<dbReference type="EMBL" id="CM009294">
    <property type="protein sequence ID" value="RQO90059.1"/>
    <property type="molecule type" value="Genomic_DNA"/>
</dbReference>
<dbReference type="Proteomes" id="UP000006729">
    <property type="component" value="Chromosome 5"/>
</dbReference>
<dbReference type="InParanoid" id="A0A3N7EY31"/>
<name>A0A3N7EY31_POPTR</name>
<organism evidence="2 3">
    <name type="scientific">Populus trichocarpa</name>
    <name type="common">Western balsam poplar</name>
    <name type="synonym">Populus balsamifera subsp. trichocarpa</name>
    <dbReference type="NCBI Taxonomy" id="3694"/>
    <lineage>
        <taxon>Eukaryota</taxon>
        <taxon>Viridiplantae</taxon>
        <taxon>Streptophyta</taxon>
        <taxon>Embryophyta</taxon>
        <taxon>Tracheophyta</taxon>
        <taxon>Spermatophyta</taxon>
        <taxon>Magnoliopsida</taxon>
        <taxon>eudicotyledons</taxon>
        <taxon>Gunneridae</taxon>
        <taxon>Pentapetalae</taxon>
        <taxon>rosids</taxon>
        <taxon>fabids</taxon>
        <taxon>Malpighiales</taxon>
        <taxon>Salicaceae</taxon>
        <taxon>Saliceae</taxon>
        <taxon>Populus</taxon>
    </lineage>
</organism>
<evidence type="ECO:0000256" key="1">
    <source>
        <dbReference type="SAM" id="MobiDB-lite"/>
    </source>
</evidence>
<feature type="region of interest" description="Disordered" evidence="1">
    <location>
        <begin position="1"/>
        <end position="28"/>
    </location>
</feature>
<protein>
    <submittedName>
        <fullName evidence="2">Uncharacterized protein</fullName>
    </submittedName>
</protein>
<gene>
    <name evidence="2" type="ORF">POPTR_005G055250</name>
</gene>